<dbReference type="Gene3D" id="1.20.1250.20">
    <property type="entry name" value="MFS general substrate transporter like domains"/>
    <property type="match status" value="2"/>
</dbReference>
<evidence type="ECO:0000313" key="7">
    <source>
        <dbReference type="EMBL" id="MBJ2175917.1"/>
    </source>
</evidence>
<protein>
    <submittedName>
        <fullName evidence="7">L-fucose:H+ symporter permease</fullName>
    </submittedName>
</protein>
<keyword evidence="2" id="KW-1003">Cell membrane</keyword>
<evidence type="ECO:0000256" key="3">
    <source>
        <dbReference type="ARBA" id="ARBA00022692"/>
    </source>
</evidence>
<reference evidence="7 8" key="1">
    <citation type="submission" date="2020-12" db="EMBL/GenBank/DDBJ databases">
        <title>Aureibaculum luteum sp. nov. and Aureibaculum flavum sp. nov., novel members of the family Flavobacteriaceae isolated from Antarctic intertidal sediments.</title>
        <authorList>
            <person name="He X."/>
            <person name="Zhang X."/>
        </authorList>
    </citation>
    <scope>NUCLEOTIDE SEQUENCE [LARGE SCALE GENOMIC DNA]</scope>
    <source>
        <strain evidence="7 8">A20</strain>
    </source>
</reference>
<dbReference type="InterPro" id="IPR011701">
    <property type="entry name" value="MFS"/>
</dbReference>
<dbReference type="CDD" id="cd17394">
    <property type="entry name" value="MFS_FucP_like"/>
    <property type="match status" value="1"/>
</dbReference>
<dbReference type="Pfam" id="PF07690">
    <property type="entry name" value="MFS_1"/>
    <property type="match status" value="1"/>
</dbReference>
<feature type="transmembrane region" description="Helical" evidence="6">
    <location>
        <begin position="145"/>
        <end position="168"/>
    </location>
</feature>
<feature type="transmembrane region" description="Helical" evidence="6">
    <location>
        <begin position="406"/>
        <end position="425"/>
    </location>
</feature>
<feature type="transmembrane region" description="Helical" evidence="6">
    <location>
        <begin position="289"/>
        <end position="307"/>
    </location>
</feature>
<feature type="transmembrane region" description="Helical" evidence="6">
    <location>
        <begin position="372"/>
        <end position="394"/>
    </location>
</feature>
<dbReference type="InterPro" id="IPR036259">
    <property type="entry name" value="MFS_trans_sf"/>
</dbReference>
<feature type="transmembrane region" description="Helical" evidence="6">
    <location>
        <begin position="14"/>
        <end position="31"/>
    </location>
</feature>
<dbReference type="InterPro" id="IPR005275">
    <property type="entry name" value="Lfuc_symporter_FucP"/>
</dbReference>
<dbReference type="EMBL" id="JAEHFJ010000010">
    <property type="protein sequence ID" value="MBJ2175917.1"/>
    <property type="molecule type" value="Genomic_DNA"/>
</dbReference>
<feature type="transmembrane region" description="Helical" evidence="6">
    <location>
        <begin position="316"/>
        <end position="334"/>
    </location>
</feature>
<comment type="caution">
    <text evidence="7">The sequence shown here is derived from an EMBL/GenBank/DDBJ whole genome shotgun (WGS) entry which is preliminary data.</text>
</comment>
<feature type="transmembrane region" description="Helical" evidence="6">
    <location>
        <begin position="51"/>
        <end position="75"/>
    </location>
</feature>
<dbReference type="SUPFAM" id="SSF103473">
    <property type="entry name" value="MFS general substrate transporter"/>
    <property type="match status" value="1"/>
</dbReference>
<comment type="subcellular location">
    <subcellularLocation>
        <location evidence="1">Cell inner membrane</location>
        <topology evidence="1">Multi-pass membrane protein</topology>
    </subcellularLocation>
</comment>
<accession>A0ABS0WVA4</accession>
<feature type="transmembrane region" description="Helical" evidence="6">
    <location>
        <begin position="107"/>
        <end position="124"/>
    </location>
</feature>
<dbReference type="NCBIfam" id="TIGR00885">
    <property type="entry name" value="fucP"/>
    <property type="match status" value="1"/>
</dbReference>
<dbReference type="InterPro" id="IPR050375">
    <property type="entry name" value="MFS_TsgA-like"/>
</dbReference>
<organism evidence="7 8">
    <name type="scientific">Aureibaculum flavum</name>
    <dbReference type="NCBI Taxonomy" id="2795986"/>
    <lineage>
        <taxon>Bacteria</taxon>
        <taxon>Pseudomonadati</taxon>
        <taxon>Bacteroidota</taxon>
        <taxon>Flavobacteriia</taxon>
        <taxon>Flavobacteriales</taxon>
        <taxon>Flavobacteriaceae</taxon>
        <taxon>Aureibaculum</taxon>
    </lineage>
</organism>
<dbReference type="Proteomes" id="UP000623301">
    <property type="component" value="Unassembled WGS sequence"/>
</dbReference>
<proteinExistence type="predicted"/>
<gene>
    <name evidence="7" type="primary">fucP</name>
    <name evidence="7" type="ORF">JBL43_16805</name>
</gene>
<keyword evidence="3 6" id="KW-0812">Transmembrane</keyword>
<keyword evidence="4 6" id="KW-1133">Transmembrane helix</keyword>
<keyword evidence="5 6" id="KW-0472">Membrane</keyword>
<feature type="transmembrane region" description="Helical" evidence="6">
    <location>
        <begin position="207"/>
        <end position="224"/>
    </location>
</feature>
<feature type="transmembrane region" description="Helical" evidence="6">
    <location>
        <begin position="340"/>
        <end position="360"/>
    </location>
</feature>
<evidence type="ECO:0000256" key="4">
    <source>
        <dbReference type="ARBA" id="ARBA00022989"/>
    </source>
</evidence>
<dbReference type="PANTHER" id="PTHR43702:SF11">
    <property type="entry name" value="L-FUCOSE-PROTON SYMPORTER"/>
    <property type="match status" value="1"/>
</dbReference>
<keyword evidence="8" id="KW-1185">Reference proteome</keyword>
<sequence>MTDSKKIPVVSKEMLIPFIVITSLFALWGFANDITNPMVAAFATVMEISTAKAALVQFAFYGGYATMAIPAALFVRKYSYKKGIILGLILYAIGALLFFPAAKFEVFGYFLVSLYILTFGLAFLETTANPFILSMGDERTATRRLNLAQAFNPIGSLFGMFVASKFILVALDSDKRNEAGELIFSTLDEAQKAIIRTHDLSIIRNPYVILGFVVIAMLIVIAVTKMPKRKKNENQTSALSSFKRLFKNGKYKEGVLAQLFYVAAQIMCWTFIIQYAGNLGIPKAEAQNYNIVAMTIFLLSRFISTFLMKYVNSRKLLMIFALCAMATISGVILIEGMVGLYLLVATSAFMSLMFPTIYGIALTGLKEEDTALGAAGLVMAIVGGALMPILQGTIIDMKTVGPFTGVNFSFILPLICFCFIALYGYRTLKVHN</sequence>
<evidence type="ECO:0000313" key="8">
    <source>
        <dbReference type="Proteomes" id="UP000623301"/>
    </source>
</evidence>
<feature type="transmembrane region" description="Helical" evidence="6">
    <location>
        <begin position="254"/>
        <end position="277"/>
    </location>
</feature>
<evidence type="ECO:0000256" key="6">
    <source>
        <dbReference type="SAM" id="Phobius"/>
    </source>
</evidence>
<dbReference type="RefSeq" id="WP_198842570.1">
    <property type="nucleotide sequence ID" value="NZ_JAEHFJ010000010.1"/>
</dbReference>
<dbReference type="PANTHER" id="PTHR43702">
    <property type="entry name" value="L-FUCOSE-PROTON SYMPORTER"/>
    <property type="match status" value="1"/>
</dbReference>
<feature type="transmembrane region" description="Helical" evidence="6">
    <location>
        <begin position="84"/>
        <end position="101"/>
    </location>
</feature>
<evidence type="ECO:0000256" key="5">
    <source>
        <dbReference type="ARBA" id="ARBA00023136"/>
    </source>
</evidence>
<evidence type="ECO:0000256" key="1">
    <source>
        <dbReference type="ARBA" id="ARBA00004429"/>
    </source>
</evidence>
<name>A0ABS0WVA4_9FLAO</name>
<evidence type="ECO:0000256" key="2">
    <source>
        <dbReference type="ARBA" id="ARBA00022475"/>
    </source>
</evidence>